<keyword evidence="1" id="KW-0472">Membrane</keyword>
<feature type="transmembrane region" description="Helical" evidence="1">
    <location>
        <begin position="39"/>
        <end position="57"/>
    </location>
</feature>
<keyword evidence="1" id="KW-0812">Transmembrane</keyword>
<organism evidence="2 3">
    <name type="scientific">Anaerococcus porci</name>
    <dbReference type="NCBI Taxonomy" id="2652269"/>
    <lineage>
        <taxon>Bacteria</taxon>
        <taxon>Bacillati</taxon>
        <taxon>Bacillota</taxon>
        <taxon>Tissierellia</taxon>
        <taxon>Tissierellales</taxon>
        <taxon>Peptoniphilaceae</taxon>
        <taxon>Anaerococcus</taxon>
    </lineage>
</organism>
<dbReference type="Proteomes" id="UP000441925">
    <property type="component" value="Unassembled WGS sequence"/>
</dbReference>
<feature type="transmembrane region" description="Helical" evidence="1">
    <location>
        <begin position="69"/>
        <end position="87"/>
    </location>
</feature>
<dbReference type="Pfam" id="PF06961">
    <property type="entry name" value="DUF1294"/>
    <property type="match status" value="1"/>
</dbReference>
<accession>A0A6N7VCB7</accession>
<reference evidence="2 3" key="1">
    <citation type="submission" date="2019-08" db="EMBL/GenBank/DDBJ databases">
        <title>In-depth cultivation of the pig gut microbiome towards novel bacterial diversity and tailored functional studies.</title>
        <authorList>
            <person name="Wylensek D."/>
            <person name="Hitch T.C.A."/>
            <person name="Clavel T."/>
        </authorList>
    </citation>
    <scope>NUCLEOTIDE SEQUENCE [LARGE SCALE GENOMIC DNA]</scope>
    <source>
        <strain evidence="2 3">WCA-380-WT-2B</strain>
    </source>
</reference>
<evidence type="ECO:0000313" key="3">
    <source>
        <dbReference type="Proteomes" id="UP000441925"/>
    </source>
</evidence>
<evidence type="ECO:0000313" key="2">
    <source>
        <dbReference type="EMBL" id="MSS77088.1"/>
    </source>
</evidence>
<name>A0A6N7VCB7_9FIRM</name>
<feature type="transmembrane region" description="Helical" evidence="1">
    <location>
        <begin position="6"/>
        <end position="27"/>
    </location>
</feature>
<dbReference type="AlphaFoldDB" id="A0A6N7VCB7"/>
<dbReference type="InterPro" id="IPR010718">
    <property type="entry name" value="DUF1294"/>
</dbReference>
<dbReference type="RefSeq" id="WP_154538936.1">
    <property type="nucleotide sequence ID" value="NZ_JAXDSU010000029.1"/>
</dbReference>
<proteinExistence type="predicted"/>
<gene>
    <name evidence="2" type="ORF">FYJ26_01365</name>
</gene>
<keyword evidence="3" id="KW-1185">Reference proteome</keyword>
<keyword evidence="1" id="KW-1133">Transmembrane helix</keyword>
<evidence type="ECO:0000256" key="1">
    <source>
        <dbReference type="SAM" id="Phobius"/>
    </source>
</evidence>
<protein>
    <submittedName>
        <fullName evidence="2">DUF1294 domain-containing protein</fullName>
    </submittedName>
</protein>
<sequence>MFNLGILIYLLIINLFSINLTCYDKIASKKIKRKRIKESKLLTIAFLGGALSMYILMRLIHHKTKHKNFMILLPIFTLIHLFIILILKTNHIL</sequence>
<dbReference type="EMBL" id="VULQ01000001">
    <property type="protein sequence ID" value="MSS77088.1"/>
    <property type="molecule type" value="Genomic_DNA"/>
</dbReference>
<comment type="caution">
    <text evidence="2">The sequence shown here is derived from an EMBL/GenBank/DDBJ whole genome shotgun (WGS) entry which is preliminary data.</text>
</comment>